<dbReference type="GO" id="GO:0032259">
    <property type="term" value="P:methylation"/>
    <property type="evidence" value="ECO:0007669"/>
    <property type="project" value="UniProtKB-KW"/>
</dbReference>
<dbReference type="InterPro" id="IPR003742">
    <property type="entry name" value="RlmH-like"/>
</dbReference>
<dbReference type="PIRSF" id="PIRSF004505">
    <property type="entry name" value="MT_bac"/>
    <property type="match status" value="1"/>
</dbReference>
<dbReference type="InterPro" id="IPR029026">
    <property type="entry name" value="tRNA_m1G_MTases_N"/>
</dbReference>
<keyword evidence="3" id="KW-0949">S-adenosyl-L-methionine</keyword>
<dbReference type="GO" id="GO:0006364">
    <property type="term" value="P:rRNA processing"/>
    <property type="evidence" value="ECO:0007669"/>
    <property type="project" value="InterPro"/>
</dbReference>
<evidence type="ECO:0000256" key="3">
    <source>
        <dbReference type="ARBA" id="ARBA00022691"/>
    </source>
</evidence>
<dbReference type="PANTHER" id="PTHR33603:SF1">
    <property type="entry name" value="RIBOSOMAL RNA LARGE SUBUNIT METHYLTRANSFERASE H"/>
    <property type="match status" value="1"/>
</dbReference>
<evidence type="ECO:0000256" key="2">
    <source>
        <dbReference type="ARBA" id="ARBA00022679"/>
    </source>
</evidence>
<dbReference type="SUPFAM" id="SSF75217">
    <property type="entry name" value="alpha/beta knot"/>
    <property type="match status" value="1"/>
</dbReference>
<dbReference type="HAMAP" id="MF_00658">
    <property type="entry name" value="23SrRNA_methyltr_H"/>
    <property type="match status" value="1"/>
</dbReference>
<sequence length="155" mass="17154">MRLRIAAVGQRMPGWVATGVEEFTRRMPRELPLEIVEIPASRARRGGDTARATAEEGERLLAAAKGARIVALDEGGRSLTTAALATYLDEWRMDGDDVAFLIGGADGLARECRQRAGLVWSLSALTFPHMLVRVILAEQLYRAWTVLSNHPYHRD</sequence>
<accession>A0A5B8RCN4</accession>
<organism evidence="5">
    <name type="scientific">uncultured organism</name>
    <dbReference type="NCBI Taxonomy" id="155900"/>
    <lineage>
        <taxon>unclassified sequences</taxon>
        <taxon>environmental samples</taxon>
    </lineage>
</organism>
<dbReference type="EMBL" id="MN079097">
    <property type="protein sequence ID" value="QEA05234.1"/>
    <property type="molecule type" value="Genomic_DNA"/>
</dbReference>
<evidence type="ECO:0000256" key="4">
    <source>
        <dbReference type="ARBA" id="ARBA00038303"/>
    </source>
</evidence>
<dbReference type="PANTHER" id="PTHR33603">
    <property type="entry name" value="METHYLTRANSFERASE"/>
    <property type="match status" value="1"/>
</dbReference>
<dbReference type="GO" id="GO:0008168">
    <property type="term" value="F:methyltransferase activity"/>
    <property type="evidence" value="ECO:0007669"/>
    <property type="project" value="UniProtKB-KW"/>
</dbReference>
<dbReference type="Gene3D" id="3.40.1280.10">
    <property type="match status" value="1"/>
</dbReference>
<keyword evidence="1 5" id="KW-0489">Methyltransferase</keyword>
<gene>
    <name evidence="5" type="primary">rlmH</name>
    <name evidence="5" type="ORF">KBTEX_01554</name>
</gene>
<keyword evidence="2 5" id="KW-0808">Transferase</keyword>
<name>A0A5B8RCN4_9ZZZZ</name>
<dbReference type="NCBIfam" id="NF000986">
    <property type="entry name" value="PRK00103.1-4"/>
    <property type="match status" value="1"/>
</dbReference>
<dbReference type="InterPro" id="IPR029028">
    <property type="entry name" value="Alpha/beta_knot_MTases"/>
</dbReference>
<dbReference type="CDD" id="cd18081">
    <property type="entry name" value="RlmH-like"/>
    <property type="match status" value="1"/>
</dbReference>
<dbReference type="Pfam" id="PF02590">
    <property type="entry name" value="SPOUT_MTase"/>
    <property type="match status" value="1"/>
</dbReference>
<evidence type="ECO:0000313" key="5">
    <source>
        <dbReference type="EMBL" id="QEA05234.1"/>
    </source>
</evidence>
<evidence type="ECO:0000256" key="1">
    <source>
        <dbReference type="ARBA" id="ARBA00022603"/>
    </source>
</evidence>
<reference evidence="5" key="1">
    <citation type="submission" date="2019-06" db="EMBL/GenBank/DDBJ databases">
        <authorList>
            <person name="Murdoch R.W."/>
            <person name="Fathepure B."/>
        </authorList>
    </citation>
    <scope>NUCLEOTIDE SEQUENCE</scope>
</reference>
<proteinExistence type="inferred from homology"/>
<dbReference type="AlphaFoldDB" id="A0A5B8RCN4"/>
<protein>
    <submittedName>
        <fullName evidence="5">Ribosomal RNA large subunit methyltransferase H</fullName>
        <ecNumber evidence="5">2.1.1.177</ecNumber>
    </submittedName>
</protein>
<dbReference type="EC" id="2.1.1.177" evidence="5"/>
<comment type="similarity">
    <text evidence="4">Belongs to the RNA methyltransferase RlmH family.</text>
</comment>
<dbReference type="NCBIfam" id="TIGR00246">
    <property type="entry name" value="tRNA_RlmH_YbeA"/>
    <property type="match status" value="1"/>
</dbReference>